<dbReference type="AlphaFoldDB" id="A0A238YP11"/>
<dbReference type="Proteomes" id="UP000198417">
    <property type="component" value="Unassembled WGS sequence"/>
</dbReference>
<accession>A0A238YP11</accession>
<comment type="subcellular location">
    <subcellularLocation>
        <location evidence="1">Membrane</location>
        <topology evidence="1">Multi-pass membrane protein</topology>
    </subcellularLocation>
</comment>
<gene>
    <name evidence="7" type="ORF">SAMN06265370_11916</name>
</gene>
<name>A0A238YP11_9RHOB</name>
<sequence length="144" mass="15476">MAAACVLISFAIARPSPLSFSGARNDQFDAAHPGITRWVRHPLLAALALWALAHLVPNGDLAHVILFGVFAGFALLGMRIVDRRKRREMGPERWAAMRQSIAKGPLVPRPASWRGAAFRAVFAAVLYVGLLGAHPVVLGVSPLP</sequence>
<dbReference type="InterPro" id="IPR009915">
    <property type="entry name" value="NnrU_dom"/>
</dbReference>
<organism evidence="7 8">
    <name type="scientific">Puniceibacterium sediminis</name>
    <dbReference type="NCBI Taxonomy" id="1608407"/>
    <lineage>
        <taxon>Bacteria</taxon>
        <taxon>Pseudomonadati</taxon>
        <taxon>Pseudomonadota</taxon>
        <taxon>Alphaproteobacteria</taxon>
        <taxon>Rhodobacterales</taxon>
        <taxon>Paracoccaceae</taxon>
        <taxon>Puniceibacterium</taxon>
    </lineage>
</organism>
<keyword evidence="8" id="KW-1185">Reference proteome</keyword>
<dbReference type="GO" id="GO:0016020">
    <property type="term" value="C:membrane"/>
    <property type="evidence" value="ECO:0007669"/>
    <property type="project" value="UniProtKB-SubCell"/>
</dbReference>
<evidence type="ECO:0000256" key="2">
    <source>
        <dbReference type="ARBA" id="ARBA00022692"/>
    </source>
</evidence>
<dbReference type="Pfam" id="PF07298">
    <property type="entry name" value="NnrU"/>
    <property type="match status" value="1"/>
</dbReference>
<evidence type="ECO:0000256" key="3">
    <source>
        <dbReference type="ARBA" id="ARBA00022989"/>
    </source>
</evidence>
<evidence type="ECO:0000256" key="5">
    <source>
        <dbReference type="SAM" id="Phobius"/>
    </source>
</evidence>
<feature type="domain" description="NnrU" evidence="6">
    <location>
        <begin position="1"/>
        <end position="142"/>
    </location>
</feature>
<keyword evidence="4 5" id="KW-0472">Membrane</keyword>
<evidence type="ECO:0000313" key="8">
    <source>
        <dbReference type="Proteomes" id="UP000198417"/>
    </source>
</evidence>
<evidence type="ECO:0000256" key="4">
    <source>
        <dbReference type="ARBA" id="ARBA00023136"/>
    </source>
</evidence>
<feature type="transmembrane region" description="Helical" evidence="5">
    <location>
        <begin position="116"/>
        <end position="137"/>
    </location>
</feature>
<dbReference type="EMBL" id="FZNN01000019">
    <property type="protein sequence ID" value="SNR73006.1"/>
    <property type="molecule type" value="Genomic_DNA"/>
</dbReference>
<reference evidence="7 8" key="1">
    <citation type="submission" date="2017-06" db="EMBL/GenBank/DDBJ databases">
        <authorList>
            <person name="Kim H.J."/>
            <person name="Triplett B.A."/>
        </authorList>
    </citation>
    <scope>NUCLEOTIDE SEQUENCE [LARGE SCALE GENOMIC DNA]</scope>
    <source>
        <strain evidence="7 8">DSM 29052</strain>
    </source>
</reference>
<keyword evidence="3 5" id="KW-1133">Transmembrane helix</keyword>
<protein>
    <submittedName>
        <fullName evidence="7">NnrU protein</fullName>
    </submittedName>
</protein>
<keyword evidence="2 5" id="KW-0812">Transmembrane</keyword>
<evidence type="ECO:0000313" key="7">
    <source>
        <dbReference type="EMBL" id="SNR73006.1"/>
    </source>
</evidence>
<evidence type="ECO:0000259" key="6">
    <source>
        <dbReference type="Pfam" id="PF07298"/>
    </source>
</evidence>
<proteinExistence type="predicted"/>
<feature type="transmembrane region" description="Helical" evidence="5">
    <location>
        <begin position="61"/>
        <end position="81"/>
    </location>
</feature>
<evidence type="ECO:0000256" key="1">
    <source>
        <dbReference type="ARBA" id="ARBA00004141"/>
    </source>
</evidence>